<feature type="region of interest" description="Disordered" evidence="1">
    <location>
        <begin position="1"/>
        <end position="44"/>
    </location>
</feature>
<sequence>MNENSPRKIDEARDAPLPMTHDGTLQPADNTKVRRQTMPLATQF</sequence>
<dbReference type="RefSeq" id="WP_371843461.1">
    <property type="nucleotide sequence ID" value="NZ_JBGMEL010000008.1"/>
</dbReference>
<comment type="caution">
    <text evidence="2">The sequence shown here is derived from an EMBL/GenBank/DDBJ whole genome shotgun (WGS) entry which is preliminary data.</text>
</comment>
<gene>
    <name evidence="2" type="ORF">ACCI51_09985</name>
</gene>
<dbReference type="EMBL" id="JBGMEL010000008">
    <property type="protein sequence ID" value="MFA0790873.1"/>
    <property type="molecule type" value="Genomic_DNA"/>
</dbReference>
<evidence type="ECO:0000313" key="2">
    <source>
        <dbReference type="EMBL" id="MFA0790873.1"/>
    </source>
</evidence>
<protein>
    <submittedName>
        <fullName evidence="2">Uncharacterized protein</fullName>
    </submittedName>
</protein>
<evidence type="ECO:0000313" key="3">
    <source>
        <dbReference type="Proteomes" id="UP001569414"/>
    </source>
</evidence>
<name>A0ABV4NN88_9GAMM</name>
<organism evidence="2 3">
    <name type="scientific">Microbulbifer echini</name>
    <dbReference type="NCBI Taxonomy" id="1529067"/>
    <lineage>
        <taxon>Bacteria</taxon>
        <taxon>Pseudomonadati</taxon>
        <taxon>Pseudomonadota</taxon>
        <taxon>Gammaproteobacteria</taxon>
        <taxon>Cellvibrionales</taxon>
        <taxon>Microbulbiferaceae</taxon>
        <taxon>Microbulbifer</taxon>
    </lineage>
</organism>
<keyword evidence="3" id="KW-1185">Reference proteome</keyword>
<dbReference type="Proteomes" id="UP001569414">
    <property type="component" value="Unassembled WGS sequence"/>
</dbReference>
<reference evidence="2 3" key="1">
    <citation type="submission" date="2024-08" db="EMBL/GenBank/DDBJ databases">
        <authorList>
            <person name="Ishaq N."/>
        </authorList>
    </citation>
    <scope>NUCLEOTIDE SEQUENCE [LARGE SCALE GENOMIC DNA]</scope>
    <source>
        <strain evidence="2 3">JCM 30400</strain>
    </source>
</reference>
<proteinExistence type="predicted"/>
<evidence type="ECO:0000256" key="1">
    <source>
        <dbReference type="SAM" id="MobiDB-lite"/>
    </source>
</evidence>
<accession>A0ABV4NN88</accession>
<feature type="compositionally biased region" description="Basic and acidic residues" evidence="1">
    <location>
        <begin position="1"/>
        <end position="14"/>
    </location>
</feature>